<feature type="region of interest" description="Disordered" evidence="1">
    <location>
        <begin position="424"/>
        <end position="445"/>
    </location>
</feature>
<dbReference type="PANTHER" id="PTHR33416">
    <property type="entry name" value="NUCLEAR PORE COMPLEX PROTEIN NUP1"/>
    <property type="match status" value="1"/>
</dbReference>
<dbReference type="Proteomes" id="UP000515123">
    <property type="component" value="Linkage group 5"/>
</dbReference>
<sequence length="629" mass="67692">MRLPPSLFPSDDHDRRPSPLQRPSDDEAPSSLLAGTEQEYRRDVSAVNSELQNQLLESKKLGVSSEGDPSSAGCTVQSLMESHAKDADAKYEGSGLAEIEQHLKKKWFSRDETEHLIELIRSRTPDLFYQSKPSARFFAKSKEGTPFPKDAGGHANYPVPLDRQKTWKSCGIANSNAHDAGSSPVEIAKAYMRSLTSASVHNFQCQESEVLENPLDSSSSPSKLFLSAMKSPICWPGAVVPRNYSYFTPQINRRNIRLQPSSQTPYSSAIFSRTPSKFRGIGDGHNVSLDGQKPQSSLSGGNKRKLEDECTPFDSVRQIRQKNSETAAAIGADSFDIAGSSCFKGLPSAFQGVFGKGASESILLKPGFSEAEEEVSRCAVGCIHPQSSEMARKILEHLERPGSSPMEKSLQLRQDVARMVAPPLTQGMDSQDKGPAFRASGDHNLSSLHGKLKDTGCQESTDAKKVCTPAASFVGKKGKVELNNGDAASRAFQISSNSLPLSAPKSEVSSLMNTSSKPSGSGSNNSESGFSFTFPVPLAYSDALMEPPPTPTWTSQASLGRMRSNSEGDIPTFTFGSSASASAFGGSLVFSFGTVRDATIADTATPIFKFGSDEMRLSFSLVGKIAICF</sequence>
<dbReference type="GeneID" id="109710387"/>
<dbReference type="GO" id="GO:0005635">
    <property type="term" value="C:nuclear envelope"/>
    <property type="evidence" value="ECO:0007669"/>
    <property type="project" value="TreeGrafter"/>
</dbReference>
<dbReference type="OrthoDB" id="653151at2759"/>
<name>A0A6P5EXG4_ANACO</name>
<reference evidence="3" key="2">
    <citation type="submission" date="2025-08" db="UniProtKB">
        <authorList>
            <consortium name="RefSeq"/>
        </authorList>
    </citation>
    <scope>IDENTIFICATION</scope>
    <source>
        <tissue evidence="3">Leaf</tissue>
    </source>
</reference>
<dbReference type="RefSeq" id="XP_020088501.1">
    <property type="nucleotide sequence ID" value="XM_020232912.1"/>
</dbReference>
<gene>
    <name evidence="3" type="primary">LOC109710387</name>
</gene>
<feature type="region of interest" description="Disordered" evidence="1">
    <location>
        <begin position="501"/>
        <end position="526"/>
    </location>
</feature>
<proteinExistence type="predicted"/>
<evidence type="ECO:0000313" key="3">
    <source>
        <dbReference type="RefSeq" id="XP_020088501.1"/>
    </source>
</evidence>
<feature type="region of interest" description="Disordered" evidence="1">
    <location>
        <begin position="282"/>
        <end position="307"/>
    </location>
</feature>
<dbReference type="PANTHER" id="PTHR33416:SF36">
    <property type="entry name" value="NUCLEOPORIN-RELATED"/>
    <property type="match status" value="1"/>
</dbReference>
<protein>
    <submittedName>
        <fullName evidence="3">Uncharacterized protein LOC109710387 isoform X1</fullName>
    </submittedName>
</protein>
<dbReference type="GO" id="GO:0071763">
    <property type="term" value="P:nuclear membrane organization"/>
    <property type="evidence" value="ECO:0007669"/>
    <property type="project" value="TreeGrafter"/>
</dbReference>
<feature type="compositionally biased region" description="Low complexity" evidence="1">
    <location>
        <begin position="513"/>
        <end position="526"/>
    </location>
</feature>
<dbReference type="AlphaFoldDB" id="A0A6P5EXG4"/>
<evidence type="ECO:0000313" key="2">
    <source>
        <dbReference type="Proteomes" id="UP000515123"/>
    </source>
</evidence>
<evidence type="ECO:0000256" key="1">
    <source>
        <dbReference type="SAM" id="MobiDB-lite"/>
    </source>
</evidence>
<organism evidence="2 3">
    <name type="scientific">Ananas comosus</name>
    <name type="common">Pineapple</name>
    <name type="synonym">Ananas ananas</name>
    <dbReference type="NCBI Taxonomy" id="4615"/>
    <lineage>
        <taxon>Eukaryota</taxon>
        <taxon>Viridiplantae</taxon>
        <taxon>Streptophyta</taxon>
        <taxon>Embryophyta</taxon>
        <taxon>Tracheophyta</taxon>
        <taxon>Spermatophyta</taxon>
        <taxon>Magnoliopsida</taxon>
        <taxon>Liliopsida</taxon>
        <taxon>Poales</taxon>
        <taxon>Bromeliaceae</taxon>
        <taxon>Bromelioideae</taxon>
        <taxon>Ananas</taxon>
    </lineage>
</organism>
<reference evidence="2" key="1">
    <citation type="journal article" date="2015" name="Nat. Genet.">
        <title>The pineapple genome and the evolution of CAM photosynthesis.</title>
        <authorList>
            <person name="Ming R."/>
            <person name="VanBuren R."/>
            <person name="Wai C.M."/>
            <person name="Tang H."/>
            <person name="Schatz M.C."/>
            <person name="Bowers J.E."/>
            <person name="Lyons E."/>
            <person name="Wang M.L."/>
            <person name="Chen J."/>
            <person name="Biggers E."/>
            <person name="Zhang J."/>
            <person name="Huang L."/>
            <person name="Zhang L."/>
            <person name="Miao W."/>
            <person name="Zhang J."/>
            <person name="Ye Z."/>
            <person name="Miao C."/>
            <person name="Lin Z."/>
            <person name="Wang H."/>
            <person name="Zhou H."/>
            <person name="Yim W.C."/>
            <person name="Priest H.D."/>
            <person name="Zheng C."/>
            <person name="Woodhouse M."/>
            <person name="Edger P.P."/>
            <person name="Guyot R."/>
            <person name="Guo H.B."/>
            <person name="Guo H."/>
            <person name="Zheng G."/>
            <person name="Singh R."/>
            <person name="Sharma A."/>
            <person name="Min X."/>
            <person name="Zheng Y."/>
            <person name="Lee H."/>
            <person name="Gurtowski J."/>
            <person name="Sedlazeck F.J."/>
            <person name="Harkess A."/>
            <person name="McKain M.R."/>
            <person name="Liao Z."/>
            <person name="Fang J."/>
            <person name="Liu J."/>
            <person name="Zhang X."/>
            <person name="Zhang Q."/>
            <person name="Hu W."/>
            <person name="Qin Y."/>
            <person name="Wang K."/>
            <person name="Chen L.Y."/>
            <person name="Shirley N."/>
            <person name="Lin Y.R."/>
            <person name="Liu L.Y."/>
            <person name="Hernandez A.G."/>
            <person name="Wright C.L."/>
            <person name="Bulone V."/>
            <person name="Tuskan G.A."/>
            <person name="Heath K."/>
            <person name="Zee F."/>
            <person name="Moore P.H."/>
            <person name="Sunkar R."/>
            <person name="Leebens-Mack J.H."/>
            <person name="Mockler T."/>
            <person name="Bennetzen J.L."/>
            <person name="Freeling M."/>
            <person name="Sankoff D."/>
            <person name="Paterson A.H."/>
            <person name="Zhu X."/>
            <person name="Yang X."/>
            <person name="Smith J.A."/>
            <person name="Cushman J.C."/>
            <person name="Paull R.E."/>
            <person name="Yu Q."/>
        </authorList>
    </citation>
    <scope>NUCLEOTIDE SEQUENCE [LARGE SCALE GENOMIC DNA]</scope>
    <source>
        <strain evidence="2">cv. F153</strain>
    </source>
</reference>
<feature type="region of interest" description="Disordered" evidence="1">
    <location>
        <begin position="1"/>
        <end position="32"/>
    </location>
</feature>
<accession>A0A6P5EXG4</accession>
<keyword evidence="2" id="KW-1185">Reference proteome</keyword>